<proteinExistence type="predicted"/>
<feature type="domain" description="DUF1553" evidence="4">
    <location>
        <begin position="745"/>
        <end position="1008"/>
    </location>
</feature>
<dbReference type="EMBL" id="CP036526">
    <property type="protein sequence ID" value="QDT11034.1"/>
    <property type="molecule type" value="Genomic_DNA"/>
</dbReference>
<feature type="domain" description="DUF1549" evidence="3">
    <location>
        <begin position="158"/>
        <end position="363"/>
    </location>
</feature>
<evidence type="ECO:0000313" key="7">
    <source>
        <dbReference type="Proteomes" id="UP000319817"/>
    </source>
</evidence>
<dbReference type="OrthoDB" id="127107at2"/>
<evidence type="ECO:0000259" key="4">
    <source>
        <dbReference type="Pfam" id="PF07587"/>
    </source>
</evidence>
<gene>
    <name evidence="6" type="ORF">K239x_30270</name>
</gene>
<dbReference type="Pfam" id="PF07587">
    <property type="entry name" value="PSD1"/>
    <property type="match status" value="1"/>
</dbReference>
<dbReference type="Proteomes" id="UP000319817">
    <property type="component" value="Chromosome"/>
</dbReference>
<name>A0A517NV85_9BACT</name>
<sequence length="1064" mass="119925" precursor="true">MCFNHFVSTIRTILIVAAALLVRPCHVIADQHDESAIDFTRDVRPILSENCVYCHGPDAGTREAGLRLDTEDGALTILEPGDREASELMDRLMSDDPDYKMPPPNSNRSVSAQQIQQIGQWIHDGAKWERHWSFRPIVTPPVPVVTAVDTSERRIQHPIDAFIQQKLVDSKLSAAPLADRRTLIRRLSLDLTGLPPTAKQVEQFVNDTQDDAYDELVQRLLESPAYGQRMAWNWLDAARYSDTNGYQGDRERTMYPWRDWVVQAFNDNMPYDQFTIWQLAGDQLPEATDEQKLATGFLRNHMINGEGGRIAEENRVEYVMDMSETVGTVWLGLTLNCCRCHDHKYDPISNEEYYQFFAFFNQTPVKGNGGDPQMAPNLATPSAKQSEHLASLAGRLSELDDRLVQQSKRLVAEQSQWEKEQTNVLDLASWKILHPIKAFAVGQRTRVLGDQSVLTSGNPPANDTYTVIAQPELKTVSGLRIEALRHDSMTGGGLAQSGSSNFVLTGVKVSLIDGGEEAEGQDASNAGQKSQRREIKIVAGEATFEQKHHTIEKAFDSDNRSGWAVHQGKIVDRDHAAAFTFEQPIEIEEGQRIEIVLEQISIHEKHNIGRFRLSMTNAKRPKLGMADAKLVAALQTPAEERSAEQTKLIAKTYRESNPEYQAIKKQRDGVIKERTEYQKQIAKVMVMQDMDTPRETFVLERGLYSKPTDKVNRKFPDFLPSNWSADTKPEDAAAKTGTSNRSEPNRLDYARWLVNDEHPLTARVTVNRLWQQFFGIGLVKTTEDFGRQGEIPIHRELLDWLSADFRESGWDVKELIRKIVTSHAYRQSSKMTAAAYEIDPLNRLMARGARFRMPSWMLRDQALAISGLMSGESGGPSVNSYQPPGVWEEASFGKKTYQRDSGEKLYRRSLYTFWRRIIAPTMFFDTASRQTCTVKTSRTNTPLHALQTLNNTQFVESARVLAEFALHADVGESNAASDRDVDTNRINVIFERALARPASAKEIAVLTAGLDRTRGQYADDESAAAKLLSVGESVRDHELDSREHAAWTALCLAVLNFDETLTRE</sequence>
<dbReference type="InterPro" id="IPR022655">
    <property type="entry name" value="DUF1553"/>
</dbReference>
<feature type="chain" id="PRO_5022134664" evidence="2">
    <location>
        <begin position="30"/>
        <end position="1064"/>
    </location>
</feature>
<organism evidence="6 7">
    <name type="scientific">Stieleria marina</name>
    <dbReference type="NCBI Taxonomy" id="1930275"/>
    <lineage>
        <taxon>Bacteria</taxon>
        <taxon>Pseudomonadati</taxon>
        <taxon>Planctomycetota</taxon>
        <taxon>Planctomycetia</taxon>
        <taxon>Pirellulales</taxon>
        <taxon>Pirellulaceae</taxon>
        <taxon>Stieleria</taxon>
    </lineage>
</organism>
<dbReference type="InterPro" id="IPR011429">
    <property type="entry name" value="Cyt_c_Planctomycete-type"/>
</dbReference>
<feature type="domain" description="Cytochrome C Planctomycete-type" evidence="5">
    <location>
        <begin position="51"/>
        <end position="104"/>
    </location>
</feature>
<dbReference type="AlphaFoldDB" id="A0A517NV85"/>
<dbReference type="PANTHER" id="PTHR35889:SF3">
    <property type="entry name" value="F-BOX DOMAIN-CONTAINING PROTEIN"/>
    <property type="match status" value="1"/>
</dbReference>
<feature type="region of interest" description="Disordered" evidence="1">
    <location>
        <begin position="722"/>
        <end position="742"/>
    </location>
</feature>
<evidence type="ECO:0000259" key="3">
    <source>
        <dbReference type="Pfam" id="PF07583"/>
    </source>
</evidence>
<keyword evidence="7" id="KW-1185">Reference proteome</keyword>
<dbReference type="Pfam" id="PF07635">
    <property type="entry name" value="PSCyt1"/>
    <property type="match status" value="1"/>
</dbReference>
<accession>A0A517NV85</accession>
<protein>
    <submittedName>
        <fullName evidence="6">Planctomycete cytochrome C</fullName>
    </submittedName>
</protein>
<dbReference type="SUPFAM" id="SSF46626">
    <property type="entry name" value="Cytochrome c"/>
    <property type="match status" value="1"/>
</dbReference>
<dbReference type="InterPro" id="IPR011444">
    <property type="entry name" value="DUF1549"/>
</dbReference>
<reference evidence="6 7" key="1">
    <citation type="submission" date="2019-02" db="EMBL/GenBank/DDBJ databases">
        <title>Deep-cultivation of Planctomycetes and their phenomic and genomic characterization uncovers novel biology.</title>
        <authorList>
            <person name="Wiegand S."/>
            <person name="Jogler M."/>
            <person name="Boedeker C."/>
            <person name="Pinto D."/>
            <person name="Vollmers J."/>
            <person name="Rivas-Marin E."/>
            <person name="Kohn T."/>
            <person name="Peeters S.H."/>
            <person name="Heuer A."/>
            <person name="Rast P."/>
            <person name="Oberbeckmann S."/>
            <person name="Bunk B."/>
            <person name="Jeske O."/>
            <person name="Meyerdierks A."/>
            <person name="Storesund J.E."/>
            <person name="Kallscheuer N."/>
            <person name="Luecker S."/>
            <person name="Lage O.M."/>
            <person name="Pohl T."/>
            <person name="Merkel B.J."/>
            <person name="Hornburger P."/>
            <person name="Mueller R.-W."/>
            <person name="Bruemmer F."/>
            <person name="Labrenz M."/>
            <person name="Spormann A.M."/>
            <person name="Op den Camp H."/>
            <person name="Overmann J."/>
            <person name="Amann R."/>
            <person name="Jetten M.S.M."/>
            <person name="Mascher T."/>
            <person name="Medema M.H."/>
            <person name="Devos D.P."/>
            <person name="Kaster A.-K."/>
            <person name="Ovreas L."/>
            <person name="Rohde M."/>
            <person name="Galperin M.Y."/>
            <person name="Jogler C."/>
        </authorList>
    </citation>
    <scope>NUCLEOTIDE SEQUENCE [LARGE SCALE GENOMIC DNA]</scope>
    <source>
        <strain evidence="6 7">K23_9</strain>
    </source>
</reference>
<dbReference type="GO" id="GO:0009055">
    <property type="term" value="F:electron transfer activity"/>
    <property type="evidence" value="ECO:0007669"/>
    <property type="project" value="InterPro"/>
</dbReference>
<evidence type="ECO:0000256" key="1">
    <source>
        <dbReference type="SAM" id="MobiDB-lite"/>
    </source>
</evidence>
<dbReference type="Pfam" id="PF07583">
    <property type="entry name" value="PSCyt2"/>
    <property type="match status" value="1"/>
</dbReference>
<dbReference type="PANTHER" id="PTHR35889">
    <property type="entry name" value="CYCLOINULO-OLIGOSACCHARIDE FRUCTANOTRANSFERASE-RELATED"/>
    <property type="match status" value="1"/>
</dbReference>
<evidence type="ECO:0000259" key="5">
    <source>
        <dbReference type="Pfam" id="PF07635"/>
    </source>
</evidence>
<keyword evidence="2" id="KW-0732">Signal</keyword>
<feature type="signal peptide" evidence="2">
    <location>
        <begin position="1"/>
        <end position="29"/>
    </location>
</feature>
<dbReference type="InterPro" id="IPR036909">
    <property type="entry name" value="Cyt_c-like_dom_sf"/>
</dbReference>
<dbReference type="GO" id="GO:0020037">
    <property type="term" value="F:heme binding"/>
    <property type="evidence" value="ECO:0007669"/>
    <property type="project" value="InterPro"/>
</dbReference>
<evidence type="ECO:0000313" key="6">
    <source>
        <dbReference type="EMBL" id="QDT11034.1"/>
    </source>
</evidence>
<evidence type="ECO:0000256" key="2">
    <source>
        <dbReference type="SAM" id="SignalP"/>
    </source>
</evidence>